<sequence>MNSMHVLSDVVPDTGQIPVLELTPSSAAFSSLNGPPTPLTHKGRLCPMDSPARLTFGQTYDLSVNVVEANINMHNASPVVEEEACIDVDIALLSSLGSEGGVSMNSICWKSMVSVSSPEEMRLHGPLQVRSTKDPIASSKVRKLRCAQKKRAHLSLQHATELYAPTKFELCVGYVTCVRQLRHSHKRESNLKKSTIGVTAPCQGDAISIHIWGDDIGRDTFARATAGEERGGTNGTEGLRVSALCFLNLLCIFLLPLLFADLRKRIADVTASCQGDAIGAPVWGDGIQDEQTATTRSVSHLVRSLALRVSEYARLSMKVRFPLPDLSLFRFSLDRLYRELSAFFGGSLASGPPERNETIGTFRILTFVPLPPTPPYSTVHT</sequence>
<reference evidence="1 2" key="1">
    <citation type="submission" date="2018-11" db="EMBL/GenBank/DDBJ databases">
        <authorList>
            <consortium name="Pathogen Informatics"/>
        </authorList>
    </citation>
    <scope>NUCLEOTIDE SEQUENCE [LARGE SCALE GENOMIC DNA]</scope>
</reference>
<dbReference type="AlphaFoldDB" id="A0A3P7P719"/>
<dbReference type="Proteomes" id="UP000281553">
    <property type="component" value="Unassembled WGS sequence"/>
</dbReference>
<dbReference type="EMBL" id="UYRU01093192">
    <property type="protein sequence ID" value="VDN38471.1"/>
    <property type="molecule type" value="Genomic_DNA"/>
</dbReference>
<name>A0A3P7P719_DIBLA</name>
<proteinExistence type="predicted"/>
<organism evidence="1 2">
    <name type="scientific">Dibothriocephalus latus</name>
    <name type="common">Fish tapeworm</name>
    <name type="synonym">Diphyllobothrium latum</name>
    <dbReference type="NCBI Taxonomy" id="60516"/>
    <lineage>
        <taxon>Eukaryota</taxon>
        <taxon>Metazoa</taxon>
        <taxon>Spiralia</taxon>
        <taxon>Lophotrochozoa</taxon>
        <taxon>Platyhelminthes</taxon>
        <taxon>Cestoda</taxon>
        <taxon>Eucestoda</taxon>
        <taxon>Diphyllobothriidea</taxon>
        <taxon>Diphyllobothriidae</taxon>
        <taxon>Dibothriocephalus</taxon>
    </lineage>
</organism>
<gene>
    <name evidence="1" type="ORF">DILT_LOCUS17612</name>
</gene>
<evidence type="ECO:0000313" key="1">
    <source>
        <dbReference type="EMBL" id="VDN38471.1"/>
    </source>
</evidence>
<keyword evidence="2" id="KW-1185">Reference proteome</keyword>
<evidence type="ECO:0000313" key="2">
    <source>
        <dbReference type="Proteomes" id="UP000281553"/>
    </source>
</evidence>
<protein>
    <submittedName>
        <fullName evidence="1">Uncharacterized protein</fullName>
    </submittedName>
</protein>
<accession>A0A3P7P719</accession>